<gene>
    <name evidence="9" type="ORF">GALL_230020</name>
</gene>
<keyword evidence="3 9" id="KW-0326">Glycosidase</keyword>
<evidence type="ECO:0000259" key="7">
    <source>
        <dbReference type="Pfam" id="PF16355"/>
    </source>
</evidence>
<evidence type="ECO:0000259" key="8">
    <source>
        <dbReference type="Pfam" id="PF18565"/>
    </source>
</evidence>
<accession>A0A1J5RSD7</accession>
<dbReference type="GO" id="GO:0004565">
    <property type="term" value="F:beta-galactosidase activity"/>
    <property type="evidence" value="ECO:0007669"/>
    <property type="project" value="UniProtKB-EC"/>
</dbReference>
<dbReference type="EC" id="3.2.1.23" evidence="9"/>
<dbReference type="PANTHER" id="PTHR42732">
    <property type="entry name" value="BETA-GALACTOSIDASE"/>
    <property type="match status" value="1"/>
</dbReference>
<dbReference type="Pfam" id="PF18565">
    <property type="entry name" value="Glyco_hydro2_C5"/>
    <property type="match status" value="1"/>
</dbReference>
<evidence type="ECO:0000259" key="5">
    <source>
        <dbReference type="Pfam" id="PF02836"/>
    </source>
</evidence>
<evidence type="ECO:0000259" key="6">
    <source>
        <dbReference type="Pfam" id="PF02837"/>
    </source>
</evidence>
<dbReference type="GO" id="GO:0005975">
    <property type="term" value="P:carbohydrate metabolic process"/>
    <property type="evidence" value="ECO:0007669"/>
    <property type="project" value="InterPro"/>
</dbReference>
<protein>
    <submittedName>
        <fullName evidence="9">Beta-galactosidase BoGH2A</fullName>
        <ecNumber evidence="9">3.2.1.23</ecNumber>
    </submittedName>
</protein>
<dbReference type="InterPro" id="IPR051913">
    <property type="entry name" value="GH2_Domain-Containing"/>
</dbReference>
<dbReference type="InterPro" id="IPR017853">
    <property type="entry name" value="GH"/>
</dbReference>
<sequence>MKLLPRSAFAAAVLALIAVLPVRAATAQPALPVRVEYNFNPGWKFIRTDVPGAEKPGFDDSSWADVGTPHTWNDVDSYRKLINHSSGDVGIYQGIGWYRKHFRLPASARGRRVFLILDGLRQAAKFYVNGTRAGLYENGVTRYGLDLTPYLHFGDTDNVIAVRVDNRTTYREASSGVVFQWESKAFNPDFGGINRDVSLWITGPIYQTFPVYDGLQTTGVYVYPESIDLAGHRTGVGVESQVRNDSGAPATIALSVSILDDAGKVRARFDGQSATFAPAETRTLSASGMLDHARFWDVDDPYLYTVRTTLAVNGAVVDSCDTRTGFRATSFRGGAGTGGVYLNGRFVWLTGYAQRAVDDWAGLGQAYPDWMHAANAELIRASHANYIRWMHTAPQTVDVRACDRFGIVEVCPAGDKEHDVQGRQWEQRVEVMRDTIIAYRNDPSILFWEAGNQVISPDHMREMVALRKTWDPHGGRVMGVRHGDDNAMAAATTDIAEYYGVMIGQDPRTDSLPNRTAIFRGYSAERRDRAPLIECEDLREEAFRGIWDNYSPPHFGFHKGPKDTYDLNSESFCLQAAKRYHEYSINRIDNPDPAHSKWSAYASIYWSDSDADGRQQSSAVLRVSGKVDGVRLPKEAFYVYRVMQNPNPDLHIIGHWTYPAGTVKTVYVAANHCDAVTLAVNGRSLGTVTTPVDGYIYAFPKVAFEPGTLTAIATRRGVAVAREQLVTAGPPAALRLTLHTAPGGLKADGSDVALIDFEVVDARGRRCPTDESRVNFAVSGPVIWRGGLNAGLVDSTNNLYLNTECGINRVAIRSTLQPGVITVTATRKGLPPATLTLRSVPVTIDHGLEPMPASPPPAPATLPN</sequence>
<dbReference type="Pfam" id="PF00703">
    <property type="entry name" value="Glyco_hydro_2"/>
    <property type="match status" value="1"/>
</dbReference>
<feature type="domain" description="Glycoside hydrolase family 2 catalytic" evidence="5">
    <location>
        <begin position="340"/>
        <end position="537"/>
    </location>
</feature>
<dbReference type="InterPro" id="IPR040605">
    <property type="entry name" value="Glyco_hydro2_dom5"/>
</dbReference>
<dbReference type="Gene3D" id="2.60.120.260">
    <property type="entry name" value="Galactose-binding domain-like"/>
    <property type="match status" value="1"/>
</dbReference>
<dbReference type="Gene3D" id="3.20.20.80">
    <property type="entry name" value="Glycosidases"/>
    <property type="match status" value="1"/>
</dbReference>
<dbReference type="AlphaFoldDB" id="A0A1J5RSD7"/>
<dbReference type="EMBL" id="MLJW01000175">
    <property type="protein sequence ID" value="OIQ94988.1"/>
    <property type="molecule type" value="Genomic_DNA"/>
</dbReference>
<dbReference type="InterPro" id="IPR006103">
    <property type="entry name" value="Glyco_hydro_2_cat"/>
</dbReference>
<dbReference type="Pfam" id="PF02837">
    <property type="entry name" value="Glyco_hydro_2_N"/>
    <property type="match status" value="1"/>
</dbReference>
<dbReference type="InterPro" id="IPR006102">
    <property type="entry name" value="Ig-like_GH2"/>
</dbReference>
<evidence type="ECO:0000256" key="3">
    <source>
        <dbReference type="ARBA" id="ARBA00023295"/>
    </source>
</evidence>
<feature type="domain" description="Glycoside hydrolase family 2" evidence="8">
    <location>
        <begin position="737"/>
        <end position="836"/>
    </location>
</feature>
<dbReference type="InterPro" id="IPR036156">
    <property type="entry name" value="Beta-gal/glucu_dom_sf"/>
</dbReference>
<feature type="domain" description="Glycosyl hydrolases family 2 sugar binding" evidence="6">
    <location>
        <begin position="84"/>
        <end position="200"/>
    </location>
</feature>
<dbReference type="Pfam" id="PF02836">
    <property type="entry name" value="Glyco_hydro_2_C"/>
    <property type="match status" value="1"/>
</dbReference>
<evidence type="ECO:0000259" key="4">
    <source>
        <dbReference type="Pfam" id="PF00703"/>
    </source>
</evidence>
<dbReference type="InterPro" id="IPR008979">
    <property type="entry name" value="Galactose-bd-like_sf"/>
</dbReference>
<evidence type="ECO:0000256" key="1">
    <source>
        <dbReference type="ARBA" id="ARBA00007401"/>
    </source>
</evidence>
<feature type="domain" description="Glycoside hydrolase family 2 immunoglobulin-like beta-sandwich" evidence="4">
    <location>
        <begin position="222"/>
        <end position="327"/>
    </location>
</feature>
<name>A0A1J5RSD7_9ZZZZ</name>
<evidence type="ECO:0000256" key="2">
    <source>
        <dbReference type="ARBA" id="ARBA00022801"/>
    </source>
</evidence>
<comment type="similarity">
    <text evidence="1">Belongs to the glycosyl hydrolase 2 family.</text>
</comment>
<reference evidence="9" key="1">
    <citation type="submission" date="2016-10" db="EMBL/GenBank/DDBJ databases">
        <title>Sequence of Gallionella enrichment culture.</title>
        <authorList>
            <person name="Poehlein A."/>
            <person name="Muehling M."/>
            <person name="Daniel R."/>
        </authorList>
    </citation>
    <scope>NUCLEOTIDE SEQUENCE</scope>
</reference>
<comment type="caution">
    <text evidence="9">The sequence shown here is derived from an EMBL/GenBank/DDBJ whole genome shotgun (WGS) entry which is preliminary data.</text>
</comment>
<feature type="domain" description="DUF4982" evidence="7">
    <location>
        <begin position="661"/>
        <end position="721"/>
    </location>
</feature>
<evidence type="ECO:0000313" key="9">
    <source>
        <dbReference type="EMBL" id="OIQ94988.1"/>
    </source>
</evidence>
<dbReference type="InterPro" id="IPR013783">
    <property type="entry name" value="Ig-like_fold"/>
</dbReference>
<dbReference type="SUPFAM" id="SSF49785">
    <property type="entry name" value="Galactose-binding domain-like"/>
    <property type="match status" value="1"/>
</dbReference>
<proteinExistence type="inferred from homology"/>
<organism evidence="9">
    <name type="scientific">mine drainage metagenome</name>
    <dbReference type="NCBI Taxonomy" id="410659"/>
    <lineage>
        <taxon>unclassified sequences</taxon>
        <taxon>metagenomes</taxon>
        <taxon>ecological metagenomes</taxon>
    </lineage>
</organism>
<dbReference type="InterPro" id="IPR032311">
    <property type="entry name" value="DUF4982"/>
</dbReference>
<keyword evidence="2 9" id="KW-0378">Hydrolase</keyword>
<dbReference type="SUPFAM" id="SSF51445">
    <property type="entry name" value="(Trans)glycosidases"/>
    <property type="match status" value="1"/>
</dbReference>
<dbReference type="PANTHER" id="PTHR42732:SF1">
    <property type="entry name" value="BETA-MANNOSIDASE"/>
    <property type="match status" value="1"/>
</dbReference>
<dbReference type="Pfam" id="PF16355">
    <property type="entry name" value="DUF4982"/>
    <property type="match status" value="1"/>
</dbReference>
<dbReference type="SUPFAM" id="SSF49303">
    <property type="entry name" value="beta-Galactosidase/glucuronidase domain"/>
    <property type="match status" value="1"/>
</dbReference>
<dbReference type="InterPro" id="IPR006104">
    <property type="entry name" value="Glyco_hydro_2_N"/>
</dbReference>
<dbReference type="Gene3D" id="2.60.40.10">
    <property type="entry name" value="Immunoglobulins"/>
    <property type="match status" value="3"/>
</dbReference>